<sequence length="128" mass="14131">MSEREHGHRVTAVPGSQHVRVEIDGRMVADSRRPVLVYETGHKVRYYLPPEDVDLTLFESTDTRTTCPFKGVASYWSYVGDGSGTHADVVWSYQDPLPSVEAIKGHLSFYDTVALVAVDGEPPAAPEV</sequence>
<accession>A0ABT5ZH25</accession>
<feature type="domain" description="DUF427" evidence="1">
    <location>
        <begin position="19"/>
        <end position="111"/>
    </location>
</feature>
<evidence type="ECO:0000259" key="1">
    <source>
        <dbReference type="Pfam" id="PF04248"/>
    </source>
</evidence>
<protein>
    <submittedName>
        <fullName evidence="2">DUF427 domain-containing protein</fullName>
    </submittedName>
</protein>
<dbReference type="InterPro" id="IPR007361">
    <property type="entry name" value="DUF427"/>
</dbReference>
<dbReference type="Proteomes" id="UP001216579">
    <property type="component" value="Unassembled WGS sequence"/>
</dbReference>
<dbReference type="Gene3D" id="2.170.150.40">
    <property type="entry name" value="Domain of unknown function (DUF427)"/>
    <property type="match status" value="1"/>
</dbReference>
<proteinExistence type="predicted"/>
<dbReference type="RefSeq" id="WP_276092771.1">
    <property type="nucleotide sequence ID" value="NZ_JARJBC010000003.1"/>
</dbReference>
<gene>
    <name evidence="2" type="ORF">P3G67_07735</name>
</gene>
<comment type="caution">
    <text evidence="2">The sequence shown here is derived from an EMBL/GenBank/DDBJ whole genome shotgun (WGS) entry which is preliminary data.</text>
</comment>
<evidence type="ECO:0000313" key="3">
    <source>
        <dbReference type="Proteomes" id="UP001216579"/>
    </source>
</evidence>
<organism evidence="2 3">
    <name type="scientific">Streptomyces silvisoli</name>
    <dbReference type="NCBI Taxonomy" id="3034235"/>
    <lineage>
        <taxon>Bacteria</taxon>
        <taxon>Bacillati</taxon>
        <taxon>Actinomycetota</taxon>
        <taxon>Actinomycetes</taxon>
        <taxon>Kitasatosporales</taxon>
        <taxon>Streptomycetaceae</taxon>
        <taxon>Streptomyces</taxon>
    </lineage>
</organism>
<evidence type="ECO:0000313" key="2">
    <source>
        <dbReference type="EMBL" id="MDF3289125.1"/>
    </source>
</evidence>
<dbReference type="Pfam" id="PF04248">
    <property type="entry name" value="NTP_transf_9"/>
    <property type="match status" value="1"/>
</dbReference>
<keyword evidence="3" id="KW-1185">Reference proteome</keyword>
<dbReference type="PANTHER" id="PTHR34310:SF8">
    <property type="entry name" value="CONSERVED PROTEIN"/>
    <property type="match status" value="1"/>
</dbReference>
<name>A0ABT5ZH25_9ACTN</name>
<dbReference type="EMBL" id="JARJBC010000003">
    <property type="protein sequence ID" value="MDF3289125.1"/>
    <property type="molecule type" value="Genomic_DNA"/>
</dbReference>
<dbReference type="PANTHER" id="PTHR34310">
    <property type="entry name" value="DUF427 DOMAIN PROTEIN (AFU_ORTHOLOGUE AFUA_3G02220)"/>
    <property type="match status" value="1"/>
</dbReference>
<dbReference type="InterPro" id="IPR038694">
    <property type="entry name" value="DUF427_sf"/>
</dbReference>
<reference evidence="2 3" key="1">
    <citation type="submission" date="2023-03" db="EMBL/GenBank/DDBJ databases">
        <title>Draft genome sequence of Streptomyces sp. RB6PN23 isolated from peat swamp forest in Thailand.</title>
        <authorList>
            <person name="Klaysubun C."/>
            <person name="Duangmal K."/>
        </authorList>
    </citation>
    <scope>NUCLEOTIDE SEQUENCE [LARGE SCALE GENOMIC DNA]</scope>
    <source>
        <strain evidence="2 3">RB6PN23</strain>
    </source>
</reference>